<reference evidence="1" key="1">
    <citation type="submission" date="2014-11" db="EMBL/GenBank/DDBJ databases">
        <authorList>
            <person name="Amaro Gonzalez C."/>
        </authorList>
    </citation>
    <scope>NUCLEOTIDE SEQUENCE</scope>
</reference>
<dbReference type="AlphaFoldDB" id="A0A0E9VX42"/>
<evidence type="ECO:0000313" key="1">
    <source>
        <dbReference type="EMBL" id="JAH82636.1"/>
    </source>
</evidence>
<organism evidence="1">
    <name type="scientific">Anguilla anguilla</name>
    <name type="common">European freshwater eel</name>
    <name type="synonym">Muraena anguilla</name>
    <dbReference type="NCBI Taxonomy" id="7936"/>
    <lineage>
        <taxon>Eukaryota</taxon>
        <taxon>Metazoa</taxon>
        <taxon>Chordata</taxon>
        <taxon>Craniata</taxon>
        <taxon>Vertebrata</taxon>
        <taxon>Euteleostomi</taxon>
        <taxon>Actinopterygii</taxon>
        <taxon>Neopterygii</taxon>
        <taxon>Teleostei</taxon>
        <taxon>Anguilliformes</taxon>
        <taxon>Anguillidae</taxon>
        <taxon>Anguilla</taxon>
    </lineage>
</organism>
<name>A0A0E9VX42_ANGAN</name>
<sequence>MSCMQYSLLCSLFYTIHSDCTWLEAQALLKQFRFSGEFRDGIPPSPEI</sequence>
<proteinExistence type="predicted"/>
<dbReference type="EMBL" id="GBXM01025941">
    <property type="protein sequence ID" value="JAH82636.1"/>
    <property type="molecule type" value="Transcribed_RNA"/>
</dbReference>
<reference evidence="1" key="2">
    <citation type="journal article" date="2015" name="Fish Shellfish Immunol.">
        <title>Early steps in the European eel (Anguilla anguilla)-Vibrio vulnificus interaction in the gills: Role of the RtxA13 toxin.</title>
        <authorList>
            <person name="Callol A."/>
            <person name="Pajuelo D."/>
            <person name="Ebbesson L."/>
            <person name="Teles M."/>
            <person name="MacKenzie S."/>
            <person name="Amaro C."/>
        </authorList>
    </citation>
    <scope>NUCLEOTIDE SEQUENCE</scope>
</reference>
<protein>
    <submittedName>
        <fullName evidence="1">Uncharacterized protein</fullName>
    </submittedName>
</protein>
<accession>A0A0E9VX42</accession>